<dbReference type="Pfam" id="PF02574">
    <property type="entry name" value="S-methyl_trans"/>
    <property type="match status" value="1"/>
</dbReference>
<evidence type="ECO:0000313" key="7">
    <source>
        <dbReference type="EMBL" id="USS88721.1"/>
    </source>
</evidence>
<dbReference type="Proteomes" id="UP001055911">
    <property type="component" value="Chromosome"/>
</dbReference>
<dbReference type="AlphaFoldDB" id="A0A9Q8ZUG5"/>
<dbReference type="InterPro" id="IPR036589">
    <property type="entry name" value="HCY_dom_sf"/>
</dbReference>
<dbReference type="EMBL" id="CP097119">
    <property type="protein sequence ID" value="USS88721.1"/>
    <property type="molecule type" value="Genomic_DNA"/>
</dbReference>
<protein>
    <submittedName>
        <fullName evidence="7">Homocysteine S-methyltransferase</fullName>
        <ecNumber evidence="7">2.1.1.10</ecNumber>
    </submittedName>
</protein>
<evidence type="ECO:0000313" key="8">
    <source>
        <dbReference type="Proteomes" id="UP001055911"/>
    </source>
</evidence>
<dbReference type="EC" id="2.1.1.10" evidence="7"/>
<dbReference type="Gene3D" id="3.20.20.330">
    <property type="entry name" value="Homocysteine-binding-like domain"/>
    <property type="match status" value="1"/>
</dbReference>
<dbReference type="PROSITE" id="PS50970">
    <property type="entry name" value="HCY"/>
    <property type="match status" value="1"/>
</dbReference>
<proteinExistence type="predicted"/>
<evidence type="ECO:0000259" key="6">
    <source>
        <dbReference type="PROSITE" id="PS50970"/>
    </source>
</evidence>
<keyword evidence="1 5" id="KW-0489">Methyltransferase</keyword>
<dbReference type="GO" id="GO:0033528">
    <property type="term" value="P:S-methylmethionine cycle"/>
    <property type="evidence" value="ECO:0007669"/>
    <property type="project" value="TreeGrafter"/>
</dbReference>
<dbReference type="GO" id="GO:0008270">
    <property type="term" value="F:zinc ion binding"/>
    <property type="evidence" value="ECO:0007669"/>
    <property type="project" value="InterPro"/>
</dbReference>
<evidence type="ECO:0000256" key="5">
    <source>
        <dbReference type="PROSITE-ProRule" id="PRU00333"/>
    </source>
</evidence>
<dbReference type="SUPFAM" id="SSF82282">
    <property type="entry name" value="Homocysteine S-methyltransferase"/>
    <property type="match status" value="1"/>
</dbReference>
<keyword evidence="2 5" id="KW-0808">Transferase</keyword>
<feature type="binding site" evidence="5">
    <location>
        <position position="222"/>
    </location>
    <ligand>
        <name>Zn(2+)</name>
        <dbReference type="ChEBI" id="CHEBI:29105"/>
    </ligand>
</feature>
<reference evidence="7" key="1">
    <citation type="submission" date="2022-05" db="EMBL/GenBank/DDBJ databases">
        <authorList>
            <person name="Oliphant S.A."/>
            <person name="Watson-Haigh N.S."/>
            <person name="Sumby K.M."/>
            <person name="Gardner J.M."/>
            <person name="Jiranek V."/>
        </authorList>
    </citation>
    <scope>NUCLEOTIDE SEQUENCE</scope>
    <source>
        <strain evidence="7">KI4_B1</strain>
    </source>
</reference>
<dbReference type="PIRSF" id="PIRSF037505">
    <property type="entry name" value="Betaine_HMT"/>
    <property type="match status" value="1"/>
</dbReference>
<dbReference type="PANTHER" id="PTHR46015:SF1">
    <property type="entry name" value="HOMOCYSTEINE S-METHYLTRANSFERASE-LIKE ISOFORM 1"/>
    <property type="match status" value="1"/>
</dbReference>
<evidence type="ECO:0000256" key="2">
    <source>
        <dbReference type="ARBA" id="ARBA00022679"/>
    </source>
</evidence>
<dbReference type="GO" id="GO:0009086">
    <property type="term" value="P:methionine biosynthetic process"/>
    <property type="evidence" value="ECO:0007669"/>
    <property type="project" value="InterPro"/>
</dbReference>
<feature type="domain" description="Hcy-binding" evidence="6">
    <location>
        <begin position="3"/>
        <end position="302"/>
    </location>
</feature>
<keyword evidence="8" id="KW-1185">Reference proteome</keyword>
<evidence type="ECO:0000256" key="3">
    <source>
        <dbReference type="ARBA" id="ARBA00022723"/>
    </source>
</evidence>
<evidence type="ECO:0000256" key="4">
    <source>
        <dbReference type="ARBA" id="ARBA00022833"/>
    </source>
</evidence>
<dbReference type="InterPro" id="IPR003726">
    <property type="entry name" value="HCY_dom"/>
</dbReference>
<dbReference type="PANTHER" id="PTHR46015">
    <property type="entry name" value="ZGC:172121"/>
    <property type="match status" value="1"/>
</dbReference>
<gene>
    <name evidence="7" type="primary">mmuM</name>
    <name evidence="7" type="ORF">M3M40_04270</name>
</gene>
<accession>A0A9Q8ZUG5</accession>
<dbReference type="RefSeq" id="WP_252766238.1">
    <property type="nucleotide sequence ID" value="NZ_CP097119.1"/>
</dbReference>
<keyword evidence="3 5" id="KW-0479">Metal-binding</keyword>
<dbReference type="NCBIfam" id="NF007020">
    <property type="entry name" value="PRK09485.1"/>
    <property type="match status" value="1"/>
</dbReference>
<dbReference type="GO" id="GO:0008898">
    <property type="term" value="F:S-adenosylmethionine-homocysteine S-methyltransferase activity"/>
    <property type="evidence" value="ECO:0007669"/>
    <property type="project" value="TreeGrafter"/>
</dbReference>
<sequence length="304" mass="32691">MPQTNPITASLETPVVLDGAMGTELEKRGIKTNDALWSANALLTDPDAIYDVHASYFRAGAEIAITDTYQANVAAFAKVGIEREAALDLIRLGVRLAQQAHDNVKPDGLVAGCVGPYGAYLADGSEYTGDYQLSPDEYEAFHTEKIQTLVDAGVDLLSVDTIPNFAEVQALTTILAQQPNLVPTWISLSIKDPYHLSDGTPLDVVTECLDHSQAVSGIGINCTSFANVLPALKLMRQVTQKPLVVYPNPGDIYDPATKTWTAVEHPQTFADVVPDWLAASVNIIGGCCRTTPADIEQIAKLLKK</sequence>
<name>A0A9Q8ZUG5_9LACO</name>
<organism evidence="7 8">
    <name type="scientific">Fructilactobacillus cliffordii</name>
    <dbReference type="NCBI Taxonomy" id="2940299"/>
    <lineage>
        <taxon>Bacteria</taxon>
        <taxon>Bacillati</taxon>
        <taxon>Bacillota</taxon>
        <taxon>Bacilli</taxon>
        <taxon>Lactobacillales</taxon>
        <taxon>Lactobacillaceae</taxon>
        <taxon>Fructilactobacillus</taxon>
    </lineage>
</organism>
<dbReference type="InterPro" id="IPR017226">
    <property type="entry name" value="BHMT-like"/>
</dbReference>
<feature type="binding site" evidence="5">
    <location>
        <position position="287"/>
    </location>
    <ligand>
        <name>Zn(2+)</name>
        <dbReference type="ChEBI" id="CHEBI:29105"/>
    </ligand>
</feature>
<dbReference type="InterPro" id="IPR051486">
    <property type="entry name" value="Hcy_S-methyltransferase"/>
</dbReference>
<feature type="binding site" evidence="5">
    <location>
        <position position="288"/>
    </location>
    <ligand>
        <name>Zn(2+)</name>
        <dbReference type="ChEBI" id="CHEBI:29105"/>
    </ligand>
</feature>
<keyword evidence="4 5" id="KW-0862">Zinc</keyword>
<dbReference type="GO" id="GO:0032259">
    <property type="term" value="P:methylation"/>
    <property type="evidence" value="ECO:0007669"/>
    <property type="project" value="UniProtKB-KW"/>
</dbReference>
<evidence type="ECO:0000256" key="1">
    <source>
        <dbReference type="ARBA" id="ARBA00022603"/>
    </source>
</evidence>
<comment type="cofactor">
    <cofactor evidence="5">
        <name>Zn(2+)</name>
        <dbReference type="ChEBI" id="CHEBI:29105"/>
    </cofactor>
</comment>